<dbReference type="InterPro" id="IPR003615">
    <property type="entry name" value="HNH_nuc"/>
</dbReference>
<dbReference type="EMBL" id="KM576124">
    <property type="protein sequence ID" value="AIT13578.1"/>
    <property type="molecule type" value="Genomic_DNA"/>
</dbReference>
<gene>
    <name evidence="2" type="ORF">BO1E_0009</name>
</gene>
<dbReference type="Gene3D" id="3.90.75.20">
    <property type="match status" value="1"/>
</dbReference>
<feature type="domain" description="HNH nuclease" evidence="1">
    <location>
        <begin position="64"/>
        <end position="104"/>
    </location>
</feature>
<protein>
    <submittedName>
        <fullName evidence="2">Homing endonuclease</fullName>
    </submittedName>
</protein>
<keyword evidence="2" id="KW-0540">Nuclease</keyword>
<dbReference type="InterPro" id="IPR044925">
    <property type="entry name" value="His-Me_finger_sf"/>
</dbReference>
<keyword evidence="2" id="KW-0378">Hydrolase</keyword>
<name>A0A1U8VDF8_9CAUD</name>
<proteinExistence type="predicted"/>
<accession>A0A1U8VDF8</accession>
<evidence type="ECO:0000259" key="1">
    <source>
        <dbReference type="Pfam" id="PF13392"/>
    </source>
</evidence>
<dbReference type="Proteomes" id="UP000223315">
    <property type="component" value="Segment"/>
</dbReference>
<evidence type="ECO:0000313" key="2">
    <source>
        <dbReference type="EMBL" id="AIT13578.1"/>
    </source>
</evidence>
<keyword evidence="3" id="KW-1185">Reference proteome</keyword>
<keyword evidence="2" id="KW-0255">Endonuclease</keyword>
<organism evidence="2 3">
    <name type="scientific">Klebsiella phage phiBO1E</name>
    <dbReference type="NCBI Taxonomy" id="1555207"/>
    <lineage>
        <taxon>Viruses</taxon>
        <taxon>Duplodnaviria</taxon>
        <taxon>Heunggongvirae</taxon>
        <taxon>Uroviricota</taxon>
        <taxon>Caudoviricetes</taxon>
        <taxon>Autographivirales</taxon>
        <taxon>Autoscriptoviridae</taxon>
        <taxon>Slopekvirinae</taxon>
        <taxon>Drulisvirus</taxon>
        <taxon>Drulisvirus BO1E</taxon>
    </lineage>
</organism>
<dbReference type="GO" id="GO:0004519">
    <property type="term" value="F:endonuclease activity"/>
    <property type="evidence" value="ECO:0007669"/>
    <property type="project" value="UniProtKB-KW"/>
</dbReference>
<dbReference type="GO" id="GO:0003677">
    <property type="term" value="F:DNA binding"/>
    <property type="evidence" value="ECO:0007669"/>
    <property type="project" value="InterPro"/>
</dbReference>
<dbReference type="SUPFAM" id="SSF54060">
    <property type="entry name" value="His-Me finger endonucleases"/>
    <property type="match status" value="1"/>
</dbReference>
<reference evidence="2 3" key="1">
    <citation type="journal article" date="2017" name="Sci. Rep.">
        <title>?BO1E, a newly discovered lytic bacteriophage targeting carbapenemase-producing Klebsiella pneumoniae of the pandemic Clonal Group 258 clade II lineage.</title>
        <authorList>
            <person name="D'Andrea M.M."/>
            <person name="Marmo P."/>
            <person name="Henrici De Angelis L."/>
            <person name="Palmieri M."/>
            <person name="Ciacci N."/>
            <person name="Di Lallo G."/>
            <person name="Dematte E."/>
            <person name="Vannuccini E."/>
            <person name="Lupetti P."/>
            <person name="Rossolini G.M."/>
            <person name="Thaller M.C."/>
        </authorList>
    </citation>
    <scope>NUCLEOTIDE SEQUENCE [LARGE SCALE GENOMIC DNA]</scope>
</reference>
<dbReference type="InterPro" id="IPR016177">
    <property type="entry name" value="DNA-bd_dom_sf"/>
</dbReference>
<dbReference type="Pfam" id="PF13392">
    <property type="entry name" value="HNH_3"/>
    <property type="match status" value="1"/>
</dbReference>
<dbReference type="SUPFAM" id="SSF54171">
    <property type="entry name" value="DNA-binding domain"/>
    <property type="match status" value="1"/>
</dbReference>
<evidence type="ECO:0000313" key="3">
    <source>
        <dbReference type="Proteomes" id="UP000223315"/>
    </source>
</evidence>
<sequence>MLTVDETALLCLLREYLYVDTTSTTGLRWKKAPRTRTPVGAEAFTSKSNRGYYHGMLRRRNLQAHRVVFALTSGFFPPVVDHINGQRDDNRPENLRAANVLINNHNREAKGYYPFRGGYMARIAANGKQAYLGVYPTENEAREAYLKAKARLHPTTPAGRLT</sequence>